<dbReference type="Pfam" id="PF13229">
    <property type="entry name" value="Beta_helix"/>
    <property type="match status" value="1"/>
</dbReference>
<dbReference type="InterPro" id="IPR012334">
    <property type="entry name" value="Pectin_lyas_fold"/>
</dbReference>
<feature type="signal peptide" evidence="1">
    <location>
        <begin position="1"/>
        <end position="29"/>
    </location>
</feature>
<protein>
    <submittedName>
        <fullName evidence="3">TIGR03808 family TAT-translocated repetitive protein</fullName>
    </submittedName>
</protein>
<evidence type="ECO:0000259" key="2">
    <source>
        <dbReference type="Pfam" id="PF13229"/>
    </source>
</evidence>
<proteinExistence type="predicted"/>
<feature type="domain" description="Right handed beta helix" evidence="2">
    <location>
        <begin position="158"/>
        <end position="309"/>
    </location>
</feature>
<dbReference type="EMBL" id="CP118246">
    <property type="protein sequence ID" value="WDR02716.1"/>
    <property type="molecule type" value="Genomic_DNA"/>
</dbReference>
<dbReference type="Gene3D" id="2.160.20.10">
    <property type="entry name" value="Single-stranded right-handed beta-helix, Pectin lyase-like"/>
    <property type="match status" value="1"/>
</dbReference>
<gene>
    <name evidence="3" type="ORF">PSQ19_00265</name>
</gene>
<dbReference type="RefSeq" id="WP_282219118.1">
    <property type="nucleotide sequence ID" value="NZ_CP118246.1"/>
</dbReference>
<dbReference type="InterPro" id="IPR006626">
    <property type="entry name" value="PbH1"/>
</dbReference>
<keyword evidence="1" id="KW-0732">Signal</keyword>
<dbReference type="InterPro" id="IPR011050">
    <property type="entry name" value="Pectin_lyase_fold/virulence"/>
</dbReference>
<dbReference type="SUPFAM" id="SSF51126">
    <property type="entry name" value="Pectin lyase-like"/>
    <property type="match status" value="1"/>
</dbReference>
<organism evidence="3 4">
    <name type="scientific">Devosia algicola</name>
    <dbReference type="NCBI Taxonomy" id="3026418"/>
    <lineage>
        <taxon>Bacteria</taxon>
        <taxon>Pseudomonadati</taxon>
        <taxon>Pseudomonadota</taxon>
        <taxon>Alphaproteobacteria</taxon>
        <taxon>Hyphomicrobiales</taxon>
        <taxon>Devosiaceae</taxon>
        <taxon>Devosia</taxon>
    </lineage>
</organism>
<evidence type="ECO:0000256" key="1">
    <source>
        <dbReference type="SAM" id="SignalP"/>
    </source>
</evidence>
<evidence type="ECO:0000313" key="4">
    <source>
        <dbReference type="Proteomes" id="UP001220530"/>
    </source>
</evidence>
<sequence>MKTALISNRRRFLASIGAASLVMCTASRAQSLLDGASLGIVSGDGTDQTVAVQQAIDNAAASGQTLILPPGDISVGTLAFPARLALEGSGNATILRARGAAPVARIGTAQAITITGLGFAANIDAPTSQGPLLDISASDNISLVRCQFSGGGGGIATRDSALNISDCHFADLADAAIHSANSRGLLITNNRIARCGNAGIRIWRDEAGPDGSIVRGNRIAAIDWRDGGNGQNGNGINIYRADEVIIADNHIDGCAFSAIRLNSTRNSQVSGNLCLNAGEVAIFSEFAFSGSVIANNIIDNAATGISITNLDQGGRLAVCSGNIVRNITPNSAVNPDTIPIGIYAEADTAISGNSVSNVPGIAIMAGYGSFLDNVLIASNVVSEADYGIGVSVVEESGSVHIAGNLIAARKAKLVGLRWQEVVSTDLGADIAKFPNVTLNANS</sequence>
<accession>A0ABY7YN69</accession>
<dbReference type="InterPro" id="IPR039448">
    <property type="entry name" value="Beta_helix"/>
</dbReference>
<keyword evidence="4" id="KW-1185">Reference proteome</keyword>
<feature type="chain" id="PRO_5046211941" evidence="1">
    <location>
        <begin position="30"/>
        <end position="442"/>
    </location>
</feature>
<dbReference type="NCBIfam" id="TIGR03808">
    <property type="entry name" value="RR_plus_rpt_1"/>
    <property type="match status" value="1"/>
</dbReference>
<reference evidence="3 4" key="1">
    <citation type="submission" date="2023-02" db="EMBL/GenBank/DDBJ databases">
        <title>Devosia algicola sp. nov., isolated from the phycosphere of marine algae.</title>
        <authorList>
            <person name="Kim J.M."/>
            <person name="Lee J.K."/>
            <person name="Choi B.J."/>
            <person name="Bayburt H."/>
            <person name="Jeon C.O."/>
        </authorList>
    </citation>
    <scope>NUCLEOTIDE SEQUENCE [LARGE SCALE GENOMIC DNA]</scope>
    <source>
        <strain evidence="3 4">G20-9</strain>
    </source>
</reference>
<name>A0ABY7YN69_9HYPH</name>
<evidence type="ECO:0000313" key="3">
    <source>
        <dbReference type="EMBL" id="WDR02716.1"/>
    </source>
</evidence>
<dbReference type="Proteomes" id="UP001220530">
    <property type="component" value="Chromosome"/>
</dbReference>
<dbReference type="InterPro" id="IPR022388">
    <property type="entry name" value="CHP03808"/>
</dbReference>
<dbReference type="SMART" id="SM00710">
    <property type="entry name" value="PbH1"/>
    <property type="match status" value="7"/>
</dbReference>